<gene>
    <name evidence="2" type="ORF">CIRG_09610</name>
</gene>
<proteinExistence type="predicted"/>
<protein>
    <submittedName>
        <fullName evidence="2">Uncharacterized protein</fullName>
    </submittedName>
</protein>
<reference evidence="3" key="1">
    <citation type="journal article" date="2010" name="Genome Res.">
        <title>Population genomic sequencing of Coccidioides fungi reveals recent hybridization and transposon control.</title>
        <authorList>
            <person name="Neafsey D.E."/>
            <person name="Barker B.M."/>
            <person name="Sharpton T.J."/>
            <person name="Stajich J.E."/>
            <person name="Park D.J."/>
            <person name="Whiston E."/>
            <person name="Hung C.-Y."/>
            <person name="McMahan C."/>
            <person name="White J."/>
            <person name="Sykes S."/>
            <person name="Heiman D."/>
            <person name="Young S."/>
            <person name="Zeng Q."/>
            <person name="Abouelleil A."/>
            <person name="Aftuck L."/>
            <person name="Bessette D."/>
            <person name="Brown A."/>
            <person name="FitzGerald M."/>
            <person name="Lui A."/>
            <person name="Macdonald J.P."/>
            <person name="Priest M."/>
            <person name="Orbach M.J."/>
            <person name="Galgiani J.N."/>
            <person name="Kirkland T.N."/>
            <person name="Cole G.T."/>
            <person name="Birren B.W."/>
            <person name="Henn M.R."/>
            <person name="Taylor J.W."/>
            <person name="Rounsley S.D."/>
        </authorList>
    </citation>
    <scope>NUCLEOTIDE SEQUENCE [LARGE SCALE GENOMIC DNA]</scope>
    <source>
        <strain evidence="3">RMSCC 2394</strain>
    </source>
</reference>
<dbReference type="Proteomes" id="UP000054565">
    <property type="component" value="Unassembled WGS sequence"/>
</dbReference>
<evidence type="ECO:0000313" key="3">
    <source>
        <dbReference type="Proteomes" id="UP000054565"/>
    </source>
</evidence>
<accession>A0A0J6YP08</accession>
<keyword evidence="1" id="KW-0732">Signal</keyword>
<dbReference type="AlphaFoldDB" id="A0A0J6YP08"/>
<organism evidence="2 3">
    <name type="scientific">Coccidioides immitis RMSCC 2394</name>
    <dbReference type="NCBI Taxonomy" id="404692"/>
    <lineage>
        <taxon>Eukaryota</taxon>
        <taxon>Fungi</taxon>
        <taxon>Dikarya</taxon>
        <taxon>Ascomycota</taxon>
        <taxon>Pezizomycotina</taxon>
        <taxon>Eurotiomycetes</taxon>
        <taxon>Eurotiomycetidae</taxon>
        <taxon>Onygenales</taxon>
        <taxon>Onygenaceae</taxon>
        <taxon>Coccidioides</taxon>
    </lineage>
</organism>
<dbReference type="EMBL" id="DS028099">
    <property type="protein sequence ID" value="KMP09440.1"/>
    <property type="molecule type" value="Genomic_DNA"/>
</dbReference>
<name>A0A0J6YP08_COCIT</name>
<sequence length="165" mass="18626">MHILYLFFLFLSTCLAADTVNLEGLFSIVEDYFGETAISSPAANSTTVRVGFDRVDQRLHKDWLFTKVDSNRSWYTIEHPVADGFIHFPEIKAGAQAVVTPTASSFFEVIARSNARFTIQPVEQPDPNNPLYWYVGEFRSGEERVLRLKSGRHDPGFSLIPHNSG</sequence>
<feature type="chain" id="PRO_5005285191" evidence="1">
    <location>
        <begin position="17"/>
        <end position="165"/>
    </location>
</feature>
<evidence type="ECO:0000256" key="1">
    <source>
        <dbReference type="SAM" id="SignalP"/>
    </source>
</evidence>
<feature type="signal peptide" evidence="1">
    <location>
        <begin position="1"/>
        <end position="16"/>
    </location>
</feature>
<dbReference type="OrthoDB" id="10274192at2759"/>
<evidence type="ECO:0000313" key="2">
    <source>
        <dbReference type="EMBL" id="KMP09440.1"/>
    </source>
</evidence>